<organism evidence="1 2">
    <name type="scientific">Cyanobacterium stanieri (strain ATCC 29140 / PCC 7202)</name>
    <dbReference type="NCBI Taxonomy" id="292563"/>
    <lineage>
        <taxon>Bacteria</taxon>
        <taxon>Bacillati</taxon>
        <taxon>Cyanobacteriota</taxon>
        <taxon>Cyanophyceae</taxon>
        <taxon>Oscillatoriophycideae</taxon>
        <taxon>Chroococcales</taxon>
        <taxon>Geminocystaceae</taxon>
        <taxon>Cyanobacterium</taxon>
    </lineage>
</organism>
<dbReference type="Proteomes" id="UP000010483">
    <property type="component" value="Chromosome"/>
</dbReference>
<dbReference type="HOGENOM" id="CLU_162722_0_0_3"/>
<dbReference type="BioCyc" id="CSTA292563:G1353-360-MONOMER"/>
<accession>K9YIM9</accession>
<gene>
    <name evidence="1" type="ordered locus">Cyast_0357</name>
</gene>
<dbReference type="Gene3D" id="1.10.1220.160">
    <property type="entry name" value="DNA sulphur modification protein DndE"/>
    <property type="match status" value="1"/>
</dbReference>
<proteinExistence type="predicted"/>
<dbReference type="STRING" id="292563.Cyast_0357"/>
<name>K9YIM9_CYASC</name>
<evidence type="ECO:0000313" key="2">
    <source>
        <dbReference type="Proteomes" id="UP000010483"/>
    </source>
</evidence>
<dbReference type="eggNOG" id="ENOG50307RI">
    <property type="taxonomic scope" value="Bacteria"/>
</dbReference>
<dbReference type="EMBL" id="CP003940">
    <property type="protein sequence ID" value="AFZ46337.1"/>
    <property type="molecule type" value="Genomic_DNA"/>
</dbReference>
<sequence length="143" mass="16520">MSSVKQTSSRAPIERIKISKKGKDQLIRLKRITKIENWNVLCRWAFCRSLAEETKPTPYPIPSDSNLEMTWQVFGGNMGDVLLLALRQRCYQDGLELDDVTLKEQFLLHLHRGIGYLVGDMNLKKLEDFVHLTVDPKKLDPTH</sequence>
<dbReference type="PATRIC" id="fig|292563.3.peg.373"/>
<keyword evidence="2" id="KW-1185">Reference proteome</keyword>
<dbReference type="InterPro" id="IPR014969">
    <property type="entry name" value="DNA_S_DndE"/>
</dbReference>
<reference evidence="2" key="1">
    <citation type="journal article" date="2013" name="Proc. Natl. Acad. Sci. U.S.A.">
        <title>Improving the coverage of the cyanobacterial phylum using diversity-driven genome sequencing.</title>
        <authorList>
            <person name="Shih P.M."/>
            <person name="Wu D."/>
            <person name="Latifi A."/>
            <person name="Axen S.D."/>
            <person name="Fewer D.P."/>
            <person name="Talla E."/>
            <person name="Calteau A."/>
            <person name="Cai F."/>
            <person name="Tandeau de Marsac N."/>
            <person name="Rippka R."/>
            <person name="Herdman M."/>
            <person name="Sivonen K."/>
            <person name="Coursin T."/>
            <person name="Laurent T."/>
            <person name="Goodwin L."/>
            <person name="Nolan M."/>
            <person name="Davenport K.W."/>
            <person name="Han C.S."/>
            <person name="Rubin E.M."/>
            <person name="Eisen J.A."/>
            <person name="Woyke T."/>
            <person name="Gugger M."/>
            <person name="Kerfeld C.A."/>
        </authorList>
    </citation>
    <scope>NUCLEOTIDE SEQUENCE [LARGE SCALE GENOMIC DNA]</scope>
    <source>
        <strain evidence="2">ATCC 29140 / PCC 7202</strain>
    </source>
</reference>
<dbReference type="KEGG" id="csn:Cyast_0357"/>
<dbReference type="AlphaFoldDB" id="K9YIM9"/>
<dbReference type="InterPro" id="IPR038472">
    <property type="entry name" value="DndE_sf"/>
</dbReference>
<evidence type="ECO:0000313" key="1">
    <source>
        <dbReference type="EMBL" id="AFZ46337.1"/>
    </source>
</evidence>
<dbReference type="NCBIfam" id="TIGR03184">
    <property type="entry name" value="DNA_S_dndE"/>
    <property type="match status" value="1"/>
</dbReference>
<dbReference type="Pfam" id="PF08870">
    <property type="entry name" value="DndE"/>
    <property type="match status" value="1"/>
</dbReference>
<protein>
    <submittedName>
        <fullName evidence="1">DNA sulfur modification protein DndE</fullName>
    </submittedName>
</protein>